<sequence length="225" mass="25748">IEPLVTISHYEMPFGLVQKYNGWASREVIDCYVRYCETIFNRYKDKVKYWLTFNEINCLTHPFGGLMAGGIIPEGGADLALNFGDEKDESKQLRFQALHHQFIASAKAVKLGHEINSDFKIGCMIAYMCTYHYTCNAEDVFLAQERDNINNFLCSDVQVRGAYPGFAKRYFKENNIEIKIEENDEQILKEGCVDYYTFSYYMSNCSTADKEVENATGNIMGGAKN</sequence>
<dbReference type="Proteomes" id="UP001291306">
    <property type="component" value="Unassembled WGS sequence"/>
</dbReference>
<reference evidence="2" key="1">
    <citation type="submission" date="2019-11" db="EMBL/GenBank/DDBJ databases">
        <title>Characterization of Clostridium perfringens isolates from swine manure treated agricultural soils.</title>
        <authorList>
            <person name="Wushke S.T."/>
        </authorList>
    </citation>
    <scope>NUCLEOTIDE SEQUENCE</scope>
    <source>
        <strain evidence="2">X26</strain>
    </source>
</reference>
<dbReference type="Pfam" id="PF00232">
    <property type="entry name" value="Glyco_hydro_1"/>
    <property type="match status" value="1"/>
</dbReference>
<evidence type="ECO:0000256" key="1">
    <source>
        <dbReference type="RuleBase" id="RU003690"/>
    </source>
</evidence>
<dbReference type="InterPro" id="IPR001360">
    <property type="entry name" value="Glyco_hydro_1"/>
</dbReference>
<dbReference type="EMBL" id="WNVC01000354">
    <property type="protein sequence ID" value="MDZ5000476.1"/>
    <property type="molecule type" value="Genomic_DNA"/>
</dbReference>
<feature type="non-terminal residue" evidence="2">
    <location>
        <position position="225"/>
    </location>
</feature>
<dbReference type="AlphaFoldDB" id="A0AAW9IE37"/>
<comment type="similarity">
    <text evidence="1">Belongs to the glycosyl hydrolase 1 family.</text>
</comment>
<dbReference type="SUPFAM" id="SSF51445">
    <property type="entry name" value="(Trans)glycosidases"/>
    <property type="match status" value="1"/>
</dbReference>
<dbReference type="Gene3D" id="3.20.20.80">
    <property type="entry name" value="Glycosidases"/>
    <property type="match status" value="1"/>
</dbReference>
<organism evidence="2 3">
    <name type="scientific">Clostridium perfringens</name>
    <dbReference type="NCBI Taxonomy" id="1502"/>
    <lineage>
        <taxon>Bacteria</taxon>
        <taxon>Bacillati</taxon>
        <taxon>Bacillota</taxon>
        <taxon>Clostridia</taxon>
        <taxon>Eubacteriales</taxon>
        <taxon>Clostridiaceae</taxon>
        <taxon>Clostridium</taxon>
    </lineage>
</organism>
<dbReference type="GO" id="GO:0005829">
    <property type="term" value="C:cytosol"/>
    <property type="evidence" value="ECO:0007669"/>
    <property type="project" value="TreeGrafter"/>
</dbReference>
<evidence type="ECO:0000313" key="2">
    <source>
        <dbReference type="EMBL" id="MDZ5000476.1"/>
    </source>
</evidence>
<accession>A0AAW9IE37</accession>
<feature type="non-terminal residue" evidence="2">
    <location>
        <position position="1"/>
    </location>
</feature>
<dbReference type="GO" id="GO:0008422">
    <property type="term" value="F:beta-glucosidase activity"/>
    <property type="evidence" value="ECO:0007669"/>
    <property type="project" value="TreeGrafter"/>
</dbReference>
<evidence type="ECO:0000313" key="3">
    <source>
        <dbReference type="Proteomes" id="UP001291306"/>
    </source>
</evidence>
<dbReference type="PANTHER" id="PTHR10353">
    <property type="entry name" value="GLYCOSYL HYDROLASE"/>
    <property type="match status" value="1"/>
</dbReference>
<name>A0AAW9IE37_CLOPF</name>
<dbReference type="GO" id="GO:0016052">
    <property type="term" value="P:carbohydrate catabolic process"/>
    <property type="evidence" value="ECO:0007669"/>
    <property type="project" value="TreeGrafter"/>
</dbReference>
<comment type="caution">
    <text evidence="2">The sequence shown here is derived from an EMBL/GenBank/DDBJ whole genome shotgun (WGS) entry which is preliminary data.</text>
</comment>
<protein>
    <submittedName>
        <fullName evidence="2">Family 1 glycosylhydrolase</fullName>
    </submittedName>
</protein>
<dbReference type="InterPro" id="IPR017853">
    <property type="entry name" value="GH"/>
</dbReference>
<proteinExistence type="inferred from homology"/>
<dbReference type="RefSeq" id="WP_322458746.1">
    <property type="nucleotide sequence ID" value="NZ_WNVC01000354.1"/>
</dbReference>
<dbReference type="PANTHER" id="PTHR10353:SF296">
    <property type="entry name" value="6-PHOSPHO-BETA-GLUCOSIDASE"/>
    <property type="match status" value="1"/>
</dbReference>
<gene>
    <name evidence="2" type="ORF">GNF79_15650</name>
</gene>